<dbReference type="RefSeq" id="WP_102833445.1">
    <property type="nucleotide sequence ID" value="NZ_JAINWF010000012.1"/>
</dbReference>
<dbReference type="InterPro" id="IPR044946">
    <property type="entry name" value="Restrct_endonuc_typeI_TRD_sf"/>
</dbReference>
<keyword evidence="6" id="KW-1185">Reference proteome</keyword>
<dbReference type="EC" id="3.1.21.-" evidence="5"/>
<dbReference type="PANTHER" id="PTHR43140">
    <property type="entry name" value="TYPE-1 RESTRICTION ENZYME ECOKI SPECIFICITY PROTEIN"/>
    <property type="match status" value="1"/>
</dbReference>
<evidence type="ECO:0000313" key="6">
    <source>
        <dbReference type="Proteomes" id="UP001138989"/>
    </source>
</evidence>
<sequence>MSHYKPYPAYKDSGVEWLGRVPEHWSVVRMRYAATLNPPVRRDLLEDPDQEVSFLPMEAIGEDGSLNLEQNRPVVEVRSGYSYFEDGDVAFAKVTPCFENGKGALMRGLRCAAGFGTTELTVLRPNLAVADARYINYIVQGSSFRAFGAGAMTGAGGLKRVPDEFTRNFPVSLPELGEQRVIASRLDRETARIDALIEKKTRFIELLREKRQALITHAVTKGLDPNVKMKDSGVEWLGEVPEHWEVLQLRHTARLESGHTPSRSKPEYWVDCNVPWFTLADVWQVRSGEQKYVSETSEMVSQLGLENSSARLLPAGSVFLSRTASVGFTGIMAVDMATSQDFAVWTCTSELFNEYLYYVLLGMKPDFDRLMMGSTHKTIYMPDIEAIRIARPPVDEQRGIVSVLSGQLGRFKSVIEKTERSIELLTERRSTLITAAVTGQIDLREAV</sequence>
<gene>
    <name evidence="5" type="ORF">K7H17_18430</name>
</gene>
<dbReference type="CDD" id="cd17260">
    <property type="entry name" value="RMtype1_S_EcoEI-TRD1-CR1_like"/>
    <property type="match status" value="1"/>
</dbReference>
<comment type="similarity">
    <text evidence="1">Belongs to the type-I restriction system S methylase family.</text>
</comment>
<evidence type="ECO:0000259" key="4">
    <source>
        <dbReference type="Pfam" id="PF01420"/>
    </source>
</evidence>
<dbReference type="Gene3D" id="1.10.287.1120">
    <property type="entry name" value="Bipartite methylase S protein"/>
    <property type="match status" value="1"/>
</dbReference>
<keyword evidence="5" id="KW-0540">Nuclease</keyword>
<dbReference type="SUPFAM" id="SSF116734">
    <property type="entry name" value="DNA methylase specificity domain"/>
    <property type="match status" value="2"/>
</dbReference>
<dbReference type="Pfam" id="PF01420">
    <property type="entry name" value="Methylase_S"/>
    <property type="match status" value="1"/>
</dbReference>
<dbReference type="CDD" id="cd17248">
    <property type="entry name" value="RMtype1_S_AmiI-TRD2-CR2_like"/>
    <property type="match status" value="1"/>
</dbReference>
<feature type="domain" description="Type I restriction modification DNA specificity" evidence="4">
    <location>
        <begin position="241"/>
        <end position="417"/>
    </location>
</feature>
<organism evidence="5 6">
    <name type="scientific">Stutzerimonas kunmingensis</name>
    <dbReference type="NCBI Taxonomy" id="1211807"/>
    <lineage>
        <taxon>Bacteria</taxon>
        <taxon>Pseudomonadati</taxon>
        <taxon>Pseudomonadota</taxon>
        <taxon>Gammaproteobacteria</taxon>
        <taxon>Pseudomonadales</taxon>
        <taxon>Pseudomonadaceae</taxon>
        <taxon>Stutzerimonas</taxon>
    </lineage>
</organism>
<reference evidence="5" key="1">
    <citation type="submission" date="2021-08" db="EMBL/GenBank/DDBJ databases">
        <title>Isolation and characterization of neutrophilic mixotrophic iron-oxidizing bacteria from deep-sea hydrothermal vents.</title>
        <authorList>
            <person name="He Y."/>
        </authorList>
    </citation>
    <scope>NUCLEOTIDE SEQUENCE</scope>
    <source>
        <strain evidence="5">IOP_13</strain>
    </source>
</reference>
<evidence type="ECO:0000256" key="3">
    <source>
        <dbReference type="ARBA" id="ARBA00023125"/>
    </source>
</evidence>
<keyword evidence="3" id="KW-0238">DNA-binding</keyword>
<dbReference type="GO" id="GO:0004519">
    <property type="term" value="F:endonuclease activity"/>
    <property type="evidence" value="ECO:0007669"/>
    <property type="project" value="UniProtKB-KW"/>
</dbReference>
<evidence type="ECO:0000256" key="2">
    <source>
        <dbReference type="ARBA" id="ARBA00022747"/>
    </source>
</evidence>
<evidence type="ECO:0000256" key="1">
    <source>
        <dbReference type="ARBA" id="ARBA00010923"/>
    </source>
</evidence>
<dbReference type="GO" id="GO:0003677">
    <property type="term" value="F:DNA binding"/>
    <property type="evidence" value="ECO:0007669"/>
    <property type="project" value="UniProtKB-KW"/>
</dbReference>
<keyword evidence="5" id="KW-0378">Hydrolase</keyword>
<dbReference type="Proteomes" id="UP001138989">
    <property type="component" value="Unassembled WGS sequence"/>
</dbReference>
<protein>
    <submittedName>
        <fullName evidence="5">Restriction endonuclease subunit S</fullName>
        <ecNumber evidence="5">3.1.21.-</ecNumber>
    </submittedName>
</protein>
<dbReference type="PANTHER" id="PTHR43140:SF1">
    <property type="entry name" value="TYPE I RESTRICTION ENZYME ECOKI SPECIFICITY SUBUNIT"/>
    <property type="match status" value="1"/>
</dbReference>
<dbReference type="InterPro" id="IPR000055">
    <property type="entry name" value="Restrct_endonuc_typeI_TRD"/>
</dbReference>
<dbReference type="GO" id="GO:0009307">
    <property type="term" value="P:DNA restriction-modification system"/>
    <property type="evidence" value="ECO:0007669"/>
    <property type="project" value="UniProtKB-KW"/>
</dbReference>
<name>A0A9X1SQQ2_9GAMM</name>
<evidence type="ECO:0000313" key="5">
    <source>
        <dbReference type="EMBL" id="MCD1609834.1"/>
    </source>
</evidence>
<dbReference type="InterPro" id="IPR051212">
    <property type="entry name" value="Type-I_RE_S_subunit"/>
</dbReference>
<dbReference type="EMBL" id="JAINWF010000012">
    <property type="protein sequence ID" value="MCD1609834.1"/>
    <property type="molecule type" value="Genomic_DNA"/>
</dbReference>
<dbReference type="GO" id="GO:0016787">
    <property type="term" value="F:hydrolase activity"/>
    <property type="evidence" value="ECO:0007669"/>
    <property type="project" value="UniProtKB-KW"/>
</dbReference>
<keyword evidence="5" id="KW-0255">Endonuclease</keyword>
<dbReference type="Gene3D" id="3.90.220.20">
    <property type="entry name" value="DNA methylase specificity domains"/>
    <property type="match status" value="2"/>
</dbReference>
<accession>A0A9X1SQQ2</accession>
<dbReference type="AlphaFoldDB" id="A0A9X1SQQ2"/>
<proteinExistence type="inferred from homology"/>
<keyword evidence="2" id="KW-0680">Restriction system</keyword>
<comment type="caution">
    <text evidence="5">The sequence shown here is derived from an EMBL/GenBank/DDBJ whole genome shotgun (WGS) entry which is preliminary data.</text>
</comment>